<evidence type="ECO:0000256" key="3">
    <source>
        <dbReference type="SAM" id="Coils"/>
    </source>
</evidence>
<accession>A0ABS7DLA2</accession>
<dbReference type="Gene3D" id="2.40.50.100">
    <property type="match status" value="1"/>
</dbReference>
<feature type="coiled-coil region" evidence="3">
    <location>
        <begin position="117"/>
        <end position="173"/>
    </location>
</feature>
<dbReference type="PANTHER" id="PTHR32347">
    <property type="entry name" value="EFFLUX SYSTEM COMPONENT YKNX-RELATED"/>
    <property type="match status" value="1"/>
</dbReference>
<dbReference type="EMBL" id="JAGFNZ010000002">
    <property type="protein sequence ID" value="MBW7572083.1"/>
    <property type="molecule type" value="Genomic_DNA"/>
</dbReference>
<dbReference type="Pfam" id="PF25954">
    <property type="entry name" value="Beta-barrel_RND_2"/>
    <property type="match status" value="1"/>
</dbReference>
<proteinExistence type="predicted"/>
<evidence type="ECO:0000313" key="5">
    <source>
        <dbReference type="EMBL" id="MBW7572083.1"/>
    </source>
</evidence>
<feature type="domain" description="CusB-like beta-barrel" evidence="4">
    <location>
        <begin position="319"/>
        <end position="392"/>
    </location>
</feature>
<comment type="caution">
    <text evidence="5">The sequence shown here is derived from an EMBL/GenBank/DDBJ whole genome shotgun (WGS) entry which is preliminary data.</text>
</comment>
<gene>
    <name evidence="5" type="ORF">J5W02_04595</name>
</gene>
<keyword evidence="2 3" id="KW-0175">Coiled coil</keyword>
<dbReference type="InterPro" id="IPR050465">
    <property type="entry name" value="UPF0194_transport"/>
</dbReference>
<protein>
    <submittedName>
        <fullName evidence="5">Biotin/lipoyl-binding protein</fullName>
    </submittedName>
</protein>
<organism evidence="5 6">
    <name type="scientific">Caproiciproducens faecalis</name>
    <dbReference type="NCBI Taxonomy" id="2820301"/>
    <lineage>
        <taxon>Bacteria</taxon>
        <taxon>Bacillati</taxon>
        <taxon>Bacillota</taxon>
        <taxon>Clostridia</taxon>
        <taxon>Eubacteriales</taxon>
        <taxon>Acutalibacteraceae</taxon>
        <taxon>Caproiciproducens</taxon>
    </lineage>
</organism>
<reference evidence="5 6" key="1">
    <citation type="submission" date="2021-03" db="EMBL/GenBank/DDBJ databases">
        <title>Caproiciproducens sp. nov. isolated from feces of cow.</title>
        <authorList>
            <person name="Choi J.-Y."/>
        </authorList>
    </citation>
    <scope>NUCLEOTIDE SEQUENCE [LARGE SCALE GENOMIC DNA]</scope>
    <source>
        <strain evidence="5 6">AGMB10547</strain>
    </source>
</reference>
<evidence type="ECO:0000313" key="6">
    <source>
        <dbReference type="Proteomes" id="UP000719942"/>
    </source>
</evidence>
<evidence type="ECO:0000256" key="1">
    <source>
        <dbReference type="ARBA" id="ARBA00004196"/>
    </source>
</evidence>
<sequence length="395" mass="42334">MKKWVSLHKKISLILGGVLVALVVVFGISQFQKEPAAKGNIPLPSAAQSNELDAWGEVKYGTAVDINIDFPSIVTGVSVKEGDRVTFGQILVTLDLSEYQGILDKLKQQVAANEAGLPAAEQSIAALEADIAQTQSLLNRKSGEYRSGTSPDLKLLQNSLTLANQEVADAKRDLQNNQTLYNSGAVSKATLNQYVSALNQKQKALTDVQYNLTKAKNALKEEVDQLTVSLQSKKTQLDTLKNSNTANTAKQQSGLTAAQVDLNLMTAKTAKDYLKGNQIVCGLKKGIIQGIAVSNADPLGVQNAPTRVLQIIDADSLTISAEVDEVFIGKVKLGDTVRIVPTSAPDVALSGTVTQIPNLAQEKDGKRVVRVLVKPSDPNQLLKPGYTADVYFSLK</sequence>
<name>A0ABS7DLA2_9FIRM</name>
<dbReference type="InterPro" id="IPR058792">
    <property type="entry name" value="Beta-barrel_RND_2"/>
</dbReference>
<dbReference type="Proteomes" id="UP000719942">
    <property type="component" value="Unassembled WGS sequence"/>
</dbReference>
<evidence type="ECO:0000259" key="4">
    <source>
        <dbReference type="Pfam" id="PF25954"/>
    </source>
</evidence>
<keyword evidence="6" id="KW-1185">Reference proteome</keyword>
<comment type="subcellular location">
    <subcellularLocation>
        <location evidence="1">Cell envelope</location>
    </subcellularLocation>
</comment>
<dbReference type="PANTHER" id="PTHR32347:SF23">
    <property type="entry name" value="BLL5650 PROTEIN"/>
    <property type="match status" value="1"/>
</dbReference>
<dbReference type="Gene3D" id="2.40.30.170">
    <property type="match status" value="1"/>
</dbReference>
<evidence type="ECO:0000256" key="2">
    <source>
        <dbReference type="ARBA" id="ARBA00023054"/>
    </source>
</evidence>